<dbReference type="Gene3D" id="1.10.287.130">
    <property type="match status" value="1"/>
</dbReference>
<dbReference type="EC" id="2.7.13.3" evidence="3"/>
<evidence type="ECO:0000256" key="10">
    <source>
        <dbReference type="SAM" id="Phobius"/>
    </source>
</evidence>
<evidence type="ECO:0000256" key="5">
    <source>
        <dbReference type="ARBA" id="ARBA00022553"/>
    </source>
</evidence>
<keyword evidence="9" id="KW-0067">ATP-binding</keyword>
<evidence type="ECO:0000256" key="8">
    <source>
        <dbReference type="ARBA" id="ARBA00022777"/>
    </source>
</evidence>
<dbReference type="PANTHER" id="PTHR44936">
    <property type="entry name" value="SENSOR PROTEIN CREC"/>
    <property type="match status" value="1"/>
</dbReference>
<feature type="transmembrane region" description="Helical" evidence="10">
    <location>
        <begin position="161"/>
        <end position="179"/>
    </location>
</feature>
<reference evidence="12" key="1">
    <citation type="submission" date="2022-08" db="EMBL/GenBank/DDBJ databases">
        <title>Genomic Encyclopedia of Type Strains, Phase III (KMG-III): the genomes of soil and plant-associated and newly described type strains.</title>
        <authorList>
            <person name="Whitman W."/>
        </authorList>
    </citation>
    <scope>NUCLEOTIDE SEQUENCE</scope>
    <source>
        <strain evidence="12">HMT 1</strain>
    </source>
</reference>
<keyword evidence="10" id="KW-1133">Transmembrane helix</keyword>
<dbReference type="Gene3D" id="3.30.565.10">
    <property type="entry name" value="Histidine kinase-like ATPase, C-terminal domain"/>
    <property type="match status" value="1"/>
</dbReference>
<dbReference type="InterPro" id="IPR036097">
    <property type="entry name" value="HisK_dim/P_sf"/>
</dbReference>
<evidence type="ECO:0000256" key="3">
    <source>
        <dbReference type="ARBA" id="ARBA00012438"/>
    </source>
</evidence>
<evidence type="ECO:0000313" key="12">
    <source>
        <dbReference type="EMBL" id="MCS3902184.1"/>
    </source>
</evidence>
<protein>
    <recommendedName>
        <fullName evidence="3">histidine kinase</fullName>
        <ecNumber evidence="3">2.7.13.3</ecNumber>
    </recommendedName>
</protein>
<feature type="transmembrane region" description="Helical" evidence="10">
    <location>
        <begin position="124"/>
        <end position="141"/>
    </location>
</feature>
<evidence type="ECO:0000256" key="9">
    <source>
        <dbReference type="ARBA" id="ARBA00022840"/>
    </source>
</evidence>
<dbReference type="InterPro" id="IPR036890">
    <property type="entry name" value="HATPase_C_sf"/>
</dbReference>
<dbReference type="GO" id="GO:0005524">
    <property type="term" value="F:ATP binding"/>
    <property type="evidence" value="ECO:0007669"/>
    <property type="project" value="UniProtKB-KW"/>
</dbReference>
<feature type="transmembrane region" description="Helical" evidence="10">
    <location>
        <begin position="101"/>
        <end position="117"/>
    </location>
</feature>
<gene>
    <name evidence="12" type="ORF">J2T55_000176</name>
</gene>
<dbReference type="GO" id="GO:0005886">
    <property type="term" value="C:plasma membrane"/>
    <property type="evidence" value="ECO:0007669"/>
    <property type="project" value="UniProtKB-SubCell"/>
</dbReference>
<name>A0AAE3L0B2_9GAMM</name>
<keyword evidence="6 12" id="KW-0808">Transferase</keyword>
<dbReference type="SUPFAM" id="SSF47384">
    <property type="entry name" value="Homodimeric domain of signal transducing histidine kinase"/>
    <property type="match status" value="1"/>
</dbReference>
<dbReference type="CDD" id="cd00082">
    <property type="entry name" value="HisKA"/>
    <property type="match status" value="1"/>
</dbReference>
<keyword evidence="7" id="KW-0547">Nucleotide-binding</keyword>
<evidence type="ECO:0000256" key="7">
    <source>
        <dbReference type="ARBA" id="ARBA00022741"/>
    </source>
</evidence>
<dbReference type="EMBL" id="JANUCT010000001">
    <property type="protein sequence ID" value="MCS3902184.1"/>
    <property type="molecule type" value="Genomic_DNA"/>
</dbReference>
<dbReference type="InterPro" id="IPR050980">
    <property type="entry name" value="2C_sensor_his_kinase"/>
</dbReference>
<dbReference type="AlphaFoldDB" id="A0AAE3L0B2"/>
<keyword evidence="4" id="KW-1003">Cell membrane</keyword>
<dbReference type="SUPFAM" id="SSF55874">
    <property type="entry name" value="ATPase domain of HSP90 chaperone/DNA topoisomerase II/histidine kinase"/>
    <property type="match status" value="1"/>
</dbReference>
<organism evidence="12 13">
    <name type="scientific">Methylohalomonas lacus</name>
    <dbReference type="NCBI Taxonomy" id="398773"/>
    <lineage>
        <taxon>Bacteria</taxon>
        <taxon>Pseudomonadati</taxon>
        <taxon>Pseudomonadota</taxon>
        <taxon>Gammaproteobacteria</taxon>
        <taxon>Methylohalomonadales</taxon>
        <taxon>Methylohalomonadaceae</taxon>
        <taxon>Methylohalomonas</taxon>
    </lineage>
</organism>
<feature type="transmembrane region" description="Helical" evidence="10">
    <location>
        <begin position="20"/>
        <end position="41"/>
    </location>
</feature>
<feature type="domain" description="Histidine kinase" evidence="11">
    <location>
        <begin position="214"/>
        <end position="423"/>
    </location>
</feature>
<keyword evidence="13" id="KW-1185">Reference proteome</keyword>
<dbReference type="InterPro" id="IPR003661">
    <property type="entry name" value="HisK_dim/P_dom"/>
</dbReference>
<accession>A0AAE3L0B2</accession>
<comment type="caution">
    <text evidence="12">The sequence shown here is derived from an EMBL/GenBank/DDBJ whole genome shotgun (WGS) entry which is preliminary data.</text>
</comment>
<feature type="transmembrane region" description="Helical" evidence="10">
    <location>
        <begin position="77"/>
        <end position="95"/>
    </location>
</feature>
<evidence type="ECO:0000259" key="11">
    <source>
        <dbReference type="PROSITE" id="PS50109"/>
    </source>
</evidence>
<comment type="catalytic activity">
    <reaction evidence="1">
        <text>ATP + protein L-histidine = ADP + protein N-phospho-L-histidine.</text>
        <dbReference type="EC" id="2.7.13.3"/>
    </reaction>
</comment>
<evidence type="ECO:0000256" key="1">
    <source>
        <dbReference type="ARBA" id="ARBA00000085"/>
    </source>
</evidence>
<evidence type="ECO:0000313" key="13">
    <source>
        <dbReference type="Proteomes" id="UP001204445"/>
    </source>
</evidence>
<dbReference type="Proteomes" id="UP001204445">
    <property type="component" value="Unassembled WGS sequence"/>
</dbReference>
<evidence type="ECO:0000256" key="4">
    <source>
        <dbReference type="ARBA" id="ARBA00022475"/>
    </source>
</evidence>
<dbReference type="SMART" id="SM00387">
    <property type="entry name" value="HATPase_c"/>
    <property type="match status" value="1"/>
</dbReference>
<comment type="subcellular location">
    <subcellularLocation>
        <location evidence="2">Cell membrane</location>
        <topology evidence="2">Multi-pass membrane protein</topology>
    </subcellularLocation>
</comment>
<dbReference type="Pfam" id="PF25323">
    <property type="entry name" value="6TM_PilS"/>
    <property type="match status" value="1"/>
</dbReference>
<evidence type="ECO:0000256" key="6">
    <source>
        <dbReference type="ARBA" id="ARBA00022679"/>
    </source>
</evidence>
<keyword evidence="5" id="KW-0597">Phosphoprotein</keyword>
<proteinExistence type="predicted"/>
<dbReference type="GO" id="GO:0000155">
    <property type="term" value="F:phosphorelay sensor kinase activity"/>
    <property type="evidence" value="ECO:0007669"/>
    <property type="project" value="InterPro"/>
</dbReference>
<dbReference type="PANTHER" id="PTHR44936:SF10">
    <property type="entry name" value="SENSOR PROTEIN RSTB"/>
    <property type="match status" value="1"/>
</dbReference>
<dbReference type="Pfam" id="PF02518">
    <property type="entry name" value="HATPase_c"/>
    <property type="match status" value="1"/>
</dbReference>
<evidence type="ECO:0000256" key="2">
    <source>
        <dbReference type="ARBA" id="ARBA00004651"/>
    </source>
</evidence>
<dbReference type="InterPro" id="IPR004358">
    <property type="entry name" value="Sig_transdc_His_kin-like_C"/>
</dbReference>
<feature type="transmembrane region" description="Helical" evidence="10">
    <location>
        <begin position="47"/>
        <end position="65"/>
    </location>
</feature>
<dbReference type="InterPro" id="IPR003594">
    <property type="entry name" value="HATPase_dom"/>
</dbReference>
<dbReference type="PRINTS" id="PR00344">
    <property type="entry name" value="BCTRLSENSOR"/>
</dbReference>
<keyword evidence="10" id="KW-0812">Transmembrane</keyword>
<dbReference type="PROSITE" id="PS50109">
    <property type="entry name" value="HIS_KIN"/>
    <property type="match status" value="1"/>
</dbReference>
<sequence length="427" mass="46330">MTASQVQSPAFLQRRLQYLLLLRLLAVAAQLVALLLMAGLFGINLPWLPLVLILAGLLGYTGLAWQHARETNASSDAAIFRQLLVDIVALSALVYYSGGPANPFIALFLLPITFAAASLRPRHAWPLAGLAVLAYTLLMFFHRPVLAPHHGHGENFALHLWGMWYGFIISAALLVYFVGRIGHALRERDRQLAIARENALRADQLIALGTLATGTAHELGTPLSTMAVVVADMETDPVRNHDPETRDNLHCLREQIDRCKQVLARLASDAGQLQADTGQAQPVDDYLAGVVDEWRALRPGIELHSRWLGRRPAPRLLADRTLTQALLNVLNNAADADAGHIRLVACWSGERLLVRISDDGSGLPAAARARLGAEPYSSKAAGDGLGLGLFLARTTLQRFGGRLEIDDSTSGGARVDIDLPLRALLAE</sequence>
<keyword evidence="8 12" id="KW-0418">Kinase</keyword>
<keyword evidence="10" id="KW-0472">Membrane</keyword>
<dbReference type="InterPro" id="IPR005467">
    <property type="entry name" value="His_kinase_dom"/>
</dbReference>